<comment type="caution">
    <text evidence="6">The sequence shown here is derived from an EMBL/GenBank/DDBJ whole genome shotgun (WGS) entry which is preliminary data.</text>
</comment>
<evidence type="ECO:0000313" key="7">
    <source>
        <dbReference type="Proteomes" id="UP000253508"/>
    </source>
</evidence>
<proteinExistence type="predicted"/>
<gene>
    <name evidence="6" type="ORF">DTO57_06225</name>
</gene>
<dbReference type="PROSITE" id="PS50893">
    <property type="entry name" value="ABC_TRANSPORTER_2"/>
    <property type="match status" value="1"/>
</dbReference>
<name>A0A367Y401_9MICO</name>
<dbReference type="InterPro" id="IPR008995">
    <property type="entry name" value="Mo/tungstate-bd_C_term_dom"/>
</dbReference>
<dbReference type="InterPro" id="IPR027417">
    <property type="entry name" value="P-loop_NTPase"/>
</dbReference>
<evidence type="ECO:0000259" key="5">
    <source>
        <dbReference type="PROSITE" id="PS50893"/>
    </source>
</evidence>
<evidence type="ECO:0000256" key="3">
    <source>
        <dbReference type="ARBA" id="ARBA00022840"/>
    </source>
</evidence>
<organism evidence="6 7">
    <name type="scientific">Microbacterium sorbitolivorans</name>
    <dbReference type="NCBI Taxonomy" id="1867410"/>
    <lineage>
        <taxon>Bacteria</taxon>
        <taxon>Bacillati</taxon>
        <taxon>Actinomycetota</taxon>
        <taxon>Actinomycetes</taxon>
        <taxon>Micrococcales</taxon>
        <taxon>Microbacteriaceae</taxon>
        <taxon>Microbacterium</taxon>
    </lineage>
</organism>
<dbReference type="Pfam" id="PF00005">
    <property type="entry name" value="ABC_tran"/>
    <property type="match status" value="1"/>
</dbReference>
<protein>
    <submittedName>
        <fullName evidence="6">ABC transporter ATP-binding protein</fullName>
    </submittedName>
</protein>
<evidence type="ECO:0000256" key="4">
    <source>
        <dbReference type="SAM" id="MobiDB-lite"/>
    </source>
</evidence>
<dbReference type="Proteomes" id="UP000253508">
    <property type="component" value="Unassembled WGS sequence"/>
</dbReference>
<dbReference type="InterPro" id="IPR003439">
    <property type="entry name" value="ABC_transporter-like_ATP-bd"/>
</dbReference>
<dbReference type="InterPro" id="IPR003593">
    <property type="entry name" value="AAA+_ATPase"/>
</dbReference>
<evidence type="ECO:0000256" key="1">
    <source>
        <dbReference type="ARBA" id="ARBA00022448"/>
    </source>
</evidence>
<dbReference type="AlphaFoldDB" id="A0A367Y401"/>
<dbReference type="SMART" id="SM00382">
    <property type="entry name" value="AAA"/>
    <property type="match status" value="1"/>
</dbReference>
<keyword evidence="1" id="KW-0813">Transport</keyword>
<accession>A0A367Y401</accession>
<feature type="compositionally biased region" description="Low complexity" evidence="4">
    <location>
        <begin position="378"/>
        <end position="391"/>
    </location>
</feature>
<reference evidence="6 7" key="1">
    <citation type="submission" date="2018-07" db="EMBL/GenBank/DDBJ databases">
        <title>Microbacterium endoborsara sp. nov., a novel actinobacterium isolated from Borszczowia aralocaspica.</title>
        <authorList>
            <person name="An D."/>
        </authorList>
    </citation>
    <scope>NUCLEOTIDE SEQUENCE [LARGE SCALE GENOMIC DNA]</scope>
    <source>
        <strain evidence="6 7">C1.15228</strain>
    </source>
</reference>
<keyword evidence="7" id="KW-1185">Reference proteome</keyword>
<feature type="region of interest" description="Disordered" evidence="4">
    <location>
        <begin position="358"/>
        <end position="391"/>
    </location>
</feature>
<dbReference type="Gene3D" id="3.40.50.300">
    <property type="entry name" value="P-loop containing nucleotide triphosphate hydrolases"/>
    <property type="match status" value="1"/>
</dbReference>
<evidence type="ECO:0000313" key="6">
    <source>
        <dbReference type="EMBL" id="RCK59761.1"/>
    </source>
</evidence>
<dbReference type="OrthoDB" id="9112331at2"/>
<dbReference type="PROSITE" id="PS00211">
    <property type="entry name" value="ABC_TRANSPORTER_1"/>
    <property type="match status" value="1"/>
</dbReference>
<dbReference type="GO" id="GO:0005524">
    <property type="term" value="F:ATP binding"/>
    <property type="evidence" value="ECO:0007669"/>
    <property type="project" value="UniProtKB-KW"/>
</dbReference>
<sequence length="391" mass="39987">MVGVAGQIVVRRSAEFTLDAEIAVEPGGVAAIMGPSGAGKSTLLAALDGSAALTGGSLAIGEQHISANGRLDRRTAGVVLLDQRPLLFPHLSVRENVAFGLRAAGASRRDARGRADEWLARVGLPGRGSDRPQNLSGGQQQRVALARALATEPRLLLLDEPLTSLDPVTASDIRTMMREQLADTATTTILVTHDAFDAASLASRLFVLEAGSIVQHGPVREVLENPATRFVAATAGLNRLVGVAAGGAWVTGAAGSPVRLRAADPAPVPDGSALVALFRPSEVALCAGEPPEGGWPTRVDRLEPSPGGARVWVRDPGLVVEITSAELARLDLAPGDIVGVAVPPEHVRLLADPVPGAARSARGFADPAPADPAPADPAPGAAPAVARRAAA</sequence>
<evidence type="ECO:0000256" key="2">
    <source>
        <dbReference type="ARBA" id="ARBA00022741"/>
    </source>
</evidence>
<dbReference type="GO" id="GO:0016887">
    <property type="term" value="F:ATP hydrolysis activity"/>
    <property type="evidence" value="ECO:0007669"/>
    <property type="project" value="InterPro"/>
</dbReference>
<dbReference type="SUPFAM" id="SSF50331">
    <property type="entry name" value="MOP-like"/>
    <property type="match status" value="1"/>
</dbReference>
<keyword evidence="3 6" id="KW-0067">ATP-binding</keyword>
<feature type="domain" description="ABC transporter" evidence="5">
    <location>
        <begin position="2"/>
        <end position="235"/>
    </location>
</feature>
<dbReference type="SUPFAM" id="SSF52540">
    <property type="entry name" value="P-loop containing nucleoside triphosphate hydrolases"/>
    <property type="match status" value="1"/>
</dbReference>
<dbReference type="InterPro" id="IPR017871">
    <property type="entry name" value="ABC_transporter-like_CS"/>
</dbReference>
<dbReference type="EMBL" id="QORO01000002">
    <property type="protein sequence ID" value="RCK59761.1"/>
    <property type="molecule type" value="Genomic_DNA"/>
</dbReference>
<keyword evidence="2" id="KW-0547">Nucleotide-binding</keyword>
<dbReference type="PANTHER" id="PTHR42781:SF4">
    <property type="entry name" value="SPERMIDINE_PUTRESCINE IMPORT ATP-BINDING PROTEIN POTA"/>
    <property type="match status" value="1"/>
</dbReference>
<dbReference type="PANTHER" id="PTHR42781">
    <property type="entry name" value="SPERMIDINE/PUTRESCINE IMPORT ATP-BINDING PROTEIN POTA"/>
    <property type="match status" value="1"/>
</dbReference>
<dbReference type="InterPro" id="IPR050093">
    <property type="entry name" value="ABC_SmlMolc_Importer"/>
</dbReference>